<dbReference type="Proteomes" id="UP000006352">
    <property type="component" value="Unassembled WGS sequence"/>
</dbReference>
<protein>
    <submittedName>
        <fullName evidence="1">Uncharacterized protein</fullName>
    </submittedName>
</protein>
<name>J4GVJ5_9APHY</name>
<proteinExistence type="predicted"/>
<organism evidence="1 2">
    <name type="scientific">Fibroporia radiculosa</name>
    <dbReference type="NCBI Taxonomy" id="599839"/>
    <lineage>
        <taxon>Eukaryota</taxon>
        <taxon>Fungi</taxon>
        <taxon>Dikarya</taxon>
        <taxon>Basidiomycota</taxon>
        <taxon>Agaricomycotina</taxon>
        <taxon>Agaricomycetes</taxon>
        <taxon>Polyporales</taxon>
        <taxon>Fibroporiaceae</taxon>
        <taxon>Fibroporia</taxon>
    </lineage>
</organism>
<dbReference type="GeneID" id="24100436"/>
<keyword evidence="2" id="KW-1185">Reference proteome</keyword>
<dbReference type="RefSeq" id="XP_012184808.1">
    <property type="nucleotide sequence ID" value="XM_012329418.1"/>
</dbReference>
<dbReference type="InParanoid" id="J4GVJ5"/>
<reference evidence="1 2" key="1">
    <citation type="journal article" date="2012" name="Appl. Environ. Microbiol.">
        <title>Short-read sequencing for genomic analysis of the brown rot fungus Fibroporia radiculosa.</title>
        <authorList>
            <person name="Tang J.D."/>
            <person name="Perkins A.D."/>
            <person name="Sonstegard T.S."/>
            <person name="Schroeder S.G."/>
            <person name="Burgess S.C."/>
            <person name="Diehl S.V."/>
        </authorList>
    </citation>
    <scope>NUCLEOTIDE SEQUENCE [LARGE SCALE GENOMIC DNA]</scope>
    <source>
        <strain evidence="1 2">TFFH 294</strain>
    </source>
</reference>
<evidence type="ECO:0000313" key="2">
    <source>
        <dbReference type="Proteomes" id="UP000006352"/>
    </source>
</evidence>
<dbReference type="OrthoDB" id="3270450at2759"/>
<accession>J4GVJ5</accession>
<gene>
    <name evidence="1" type="ORF">FIBRA_07751</name>
</gene>
<dbReference type="AlphaFoldDB" id="J4GVJ5"/>
<evidence type="ECO:0000313" key="1">
    <source>
        <dbReference type="EMBL" id="CCM05525.1"/>
    </source>
</evidence>
<dbReference type="HOGENOM" id="CLU_997597_0_0_1"/>
<dbReference type="EMBL" id="HE797195">
    <property type="protein sequence ID" value="CCM05525.1"/>
    <property type="molecule type" value="Genomic_DNA"/>
</dbReference>
<sequence length="279" mass="32408">MASIREFEQDARESDYENDLYLGWDVVLNNLSLRNTQRRGSDGKKLYRILVHPQPAMSCPDGFDPNAVIEESTRVLRSHASDGDFQELSSEFLDLTLSSIASDVTVDDPGSAIPHPSQKRPTRFVDPKRIPDFNTLLFLPDGVCRLLFLHEIKPYPHMFWRGDEFDEYSLNSKFEEMVQQVVQQAQVAAYHFSAEKEIHVMCCIGLFFRVLTFPRAKLPPFGQVVRSSDQLEAILSSPFREWTYLLREDKKDYHKDYKRVWSDVRNAKSQAEKQRNRRG</sequence>